<dbReference type="OrthoDB" id="8477889at2"/>
<dbReference type="InterPro" id="IPR005495">
    <property type="entry name" value="LptG/LptF_permease"/>
</dbReference>
<keyword evidence="4 6" id="KW-1133">Transmembrane helix</keyword>
<sequence>MSLLDRYIFRIAGVAFVATVLGLTGVIWVTQALREIDLVTGKGQSILTFLTITSLSLPALVAIIAPVALFIATVYALNKLNGDSELIVMSAAGAPPGRILRPLMMLTVLVTILVSLMTTWAMPASFRALRDLITNVRADFVTNVVKEGQFTTLDIGITFHYRERAGDALLGIFMQDRRDRQKPSIYIAERGQTVEIDGTPYLVLEKGSIQREQPGASDPAFVVFERYAIDLSQFGSDNGALVYKPRERDTMALIRPDVNETYYKMPGTPGRFRTELHDRLSAPLYCLAMMAIAFGALGTPRTTRQGRGAAIGMSIIAVGLLRIAGFAVSSLVARASWAVALAYLIPMLGFLGGLAFAMGPSLSTLRLRTPSRRGRAPAAA</sequence>
<evidence type="ECO:0000313" key="8">
    <source>
        <dbReference type="Proteomes" id="UP000239772"/>
    </source>
</evidence>
<keyword evidence="3 6" id="KW-0812">Transmembrane</keyword>
<name>A0A2T1HVJ0_9HYPH</name>
<dbReference type="InterPro" id="IPR030922">
    <property type="entry name" value="LptF"/>
</dbReference>
<keyword evidence="5 6" id="KW-0472">Membrane</keyword>
<feature type="transmembrane region" description="Helical" evidence="6">
    <location>
        <begin position="7"/>
        <end position="29"/>
    </location>
</feature>
<evidence type="ECO:0000313" key="7">
    <source>
        <dbReference type="EMBL" id="PSC05686.1"/>
    </source>
</evidence>
<organism evidence="7 8">
    <name type="scientific">Alsobacter soli</name>
    <dbReference type="NCBI Taxonomy" id="2109933"/>
    <lineage>
        <taxon>Bacteria</taxon>
        <taxon>Pseudomonadati</taxon>
        <taxon>Pseudomonadota</taxon>
        <taxon>Alphaproteobacteria</taxon>
        <taxon>Hyphomicrobiales</taxon>
        <taxon>Alsobacteraceae</taxon>
        <taxon>Alsobacter</taxon>
    </lineage>
</organism>
<dbReference type="PANTHER" id="PTHR33529:SF6">
    <property type="entry name" value="YJGP_YJGQ FAMILY PERMEASE"/>
    <property type="match status" value="1"/>
</dbReference>
<gene>
    <name evidence="7" type="primary">lptF</name>
    <name evidence="7" type="ORF">SLNSH_06815</name>
</gene>
<comment type="caution">
    <text evidence="7">The sequence shown here is derived from an EMBL/GenBank/DDBJ whole genome shotgun (WGS) entry which is preliminary data.</text>
</comment>
<protein>
    <submittedName>
        <fullName evidence="7">LPS export ABC transporter permease LptF</fullName>
    </submittedName>
</protein>
<dbReference type="AlphaFoldDB" id="A0A2T1HVJ0"/>
<dbReference type="EMBL" id="PVZS01000006">
    <property type="protein sequence ID" value="PSC05686.1"/>
    <property type="molecule type" value="Genomic_DNA"/>
</dbReference>
<dbReference type="PANTHER" id="PTHR33529">
    <property type="entry name" value="SLR0882 PROTEIN-RELATED"/>
    <property type="match status" value="1"/>
</dbReference>
<accession>A0A2T1HVJ0</accession>
<dbReference type="GO" id="GO:0055085">
    <property type="term" value="P:transmembrane transport"/>
    <property type="evidence" value="ECO:0007669"/>
    <property type="project" value="InterPro"/>
</dbReference>
<proteinExistence type="predicted"/>
<dbReference type="Pfam" id="PF03739">
    <property type="entry name" value="LptF_LptG"/>
    <property type="match status" value="1"/>
</dbReference>
<keyword evidence="2" id="KW-1003">Cell membrane</keyword>
<dbReference type="GO" id="GO:0015920">
    <property type="term" value="P:lipopolysaccharide transport"/>
    <property type="evidence" value="ECO:0007669"/>
    <property type="project" value="TreeGrafter"/>
</dbReference>
<feature type="transmembrane region" description="Helical" evidence="6">
    <location>
        <begin position="49"/>
        <end position="78"/>
    </location>
</feature>
<feature type="transmembrane region" description="Helical" evidence="6">
    <location>
        <begin position="337"/>
        <end position="358"/>
    </location>
</feature>
<reference evidence="8" key="1">
    <citation type="submission" date="2018-03" db="EMBL/GenBank/DDBJ databases">
        <authorList>
            <person name="Sun L."/>
            <person name="Liu H."/>
            <person name="Chen W."/>
            <person name="Huang K."/>
            <person name="Liu W."/>
            <person name="Gao X."/>
        </authorList>
    </citation>
    <scope>NUCLEOTIDE SEQUENCE [LARGE SCALE GENOMIC DNA]</scope>
    <source>
        <strain evidence="8">SH9</strain>
    </source>
</reference>
<dbReference type="Proteomes" id="UP000239772">
    <property type="component" value="Unassembled WGS sequence"/>
</dbReference>
<feature type="transmembrane region" description="Helical" evidence="6">
    <location>
        <begin position="99"/>
        <end position="122"/>
    </location>
</feature>
<evidence type="ECO:0000256" key="1">
    <source>
        <dbReference type="ARBA" id="ARBA00004651"/>
    </source>
</evidence>
<dbReference type="RefSeq" id="WP_106335929.1">
    <property type="nucleotide sequence ID" value="NZ_PVZS01000006.1"/>
</dbReference>
<dbReference type="GO" id="GO:0043190">
    <property type="term" value="C:ATP-binding cassette (ABC) transporter complex"/>
    <property type="evidence" value="ECO:0007669"/>
    <property type="project" value="InterPro"/>
</dbReference>
<keyword evidence="8" id="KW-1185">Reference proteome</keyword>
<feature type="transmembrane region" description="Helical" evidence="6">
    <location>
        <begin position="309"/>
        <end position="331"/>
    </location>
</feature>
<dbReference type="NCBIfam" id="TIGR04407">
    <property type="entry name" value="LptF_YjgP"/>
    <property type="match status" value="1"/>
</dbReference>
<comment type="subcellular location">
    <subcellularLocation>
        <location evidence="1">Cell membrane</location>
        <topology evidence="1">Multi-pass membrane protein</topology>
    </subcellularLocation>
</comment>
<evidence type="ECO:0000256" key="5">
    <source>
        <dbReference type="ARBA" id="ARBA00023136"/>
    </source>
</evidence>
<evidence type="ECO:0000256" key="2">
    <source>
        <dbReference type="ARBA" id="ARBA00022475"/>
    </source>
</evidence>
<evidence type="ECO:0000256" key="6">
    <source>
        <dbReference type="SAM" id="Phobius"/>
    </source>
</evidence>
<feature type="transmembrane region" description="Helical" evidence="6">
    <location>
        <begin position="280"/>
        <end position="297"/>
    </location>
</feature>
<evidence type="ECO:0000256" key="3">
    <source>
        <dbReference type="ARBA" id="ARBA00022692"/>
    </source>
</evidence>
<evidence type="ECO:0000256" key="4">
    <source>
        <dbReference type="ARBA" id="ARBA00022989"/>
    </source>
</evidence>